<evidence type="ECO:0000313" key="2">
    <source>
        <dbReference type="EMBL" id="MCI4656267.1"/>
    </source>
</evidence>
<dbReference type="SUPFAM" id="SSF46785">
    <property type="entry name" value="Winged helix' DNA-binding domain"/>
    <property type="match status" value="1"/>
</dbReference>
<dbReference type="Proteomes" id="UP001165341">
    <property type="component" value="Unassembled WGS sequence"/>
</dbReference>
<gene>
    <name evidence="2" type="ORF">MQH31_00360</name>
</gene>
<dbReference type="AlphaFoldDB" id="A0AA41QRF0"/>
<dbReference type="InterPro" id="IPR005149">
    <property type="entry name" value="Tscrpt_reg_PadR_N"/>
</dbReference>
<dbReference type="InterPro" id="IPR052509">
    <property type="entry name" value="Metal_resp_DNA-bind_regulator"/>
</dbReference>
<evidence type="ECO:0000313" key="3">
    <source>
        <dbReference type="Proteomes" id="UP001165341"/>
    </source>
</evidence>
<proteinExistence type="predicted"/>
<sequence>MSHDAQMLKGVLSLLLLRLVGDHDDYGYALVVRLRVAGFTELAEGTVYPALTRLESAGLLDSHLVRSTSGPARKYYTLTAAGEAEAARALDSWTLLTATVDHVLDGRNAP</sequence>
<dbReference type="PANTHER" id="PTHR33169">
    <property type="entry name" value="PADR-FAMILY TRANSCRIPTIONAL REGULATOR"/>
    <property type="match status" value="1"/>
</dbReference>
<reference evidence="2" key="1">
    <citation type="submission" date="2022-03" db="EMBL/GenBank/DDBJ databases">
        <title>Cryobacterium sp. nov. strain ZS14-85, isolated from Antarctic soil.</title>
        <authorList>
            <person name="Li J."/>
            <person name="Niu G."/>
        </authorList>
    </citation>
    <scope>NUCLEOTIDE SEQUENCE</scope>
    <source>
        <strain evidence="2">ZS14-85</strain>
    </source>
</reference>
<keyword evidence="3" id="KW-1185">Reference proteome</keyword>
<name>A0AA41QRF0_9MICO</name>
<dbReference type="Gene3D" id="1.10.10.10">
    <property type="entry name" value="Winged helix-like DNA-binding domain superfamily/Winged helix DNA-binding domain"/>
    <property type="match status" value="1"/>
</dbReference>
<feature type="domain" description="Transcription regulator PadR N-terminal" evidence="1">
    <location>
        <begin position="16"/>
        <end position="87"/>
    </location>
</feature>
<dbReference type="EMBL" id="JALGAR010000001">
    <property type="protein sequence ID" value="MCI4656267.1"/>
    <property type="molecule type" value="Genomic_DNA"/>
</dbReference>
<dbReference type="InterPro" id="IPR036390">
    <property type="entry name" value="WH_DNA-bd_sf"/>
</dbReference>
<organism evidence="2 3">
    <name type="scientific">Cryobacterium zhongshanensis</name>
    <dbReference type="NCBI Taxonomy" id="2928153"/>
    <lineage>
        <taxon>Bacteria</taxon>
        <taxon>Bacillati</taxon>
        <taxon>Actinomycetota</taxon>
        <taxon>Actinomycetes</taxon>
        <taxon>Micrococcales</taxon>
        <taxon>Microbacteriaceae</taxon>
        <taxon>Cryobacterium</taxon>
    </lineage>
</organism>
<dbReference type="Pfam" id="PF03551">
    <property type="entry name" value="PadR"/>
    <property type="match status" value="1"/>
</dbReference>
<dbReference type="PANTHER" id="PTHR33169:SF14">
    <property type="entry name" value="TRANSCRIPTIONAL REGULATOR RV3488"/>
    <property type="match status" value="1"/>
</dbReference>
<protein>
    <submittedName>
        <fullName evidence="2">PadR family transcriptional regulator</fullName>
    </submittedName>
</protein>
<dbReference type="RefSeq" id="WP_134534420.1">
    <property type="nucleotide sequence ID" value="NZ_JALGAR010000001.1"/>
</dbReference>
<evidence type="ECO:0000259" key="1">
    <source>
        <dbReference type="Pfam" id="PF03551"/>
    </source>
</evidence>
<comment type="caution">
    <text evidence="2">The sequence shown here is derived from an EMBL/GenBank/DDBJ whole genome shotgun (WGS) entry which is preliminary data.</text>
</comment>
<dbReference type="InterPro" id="IPR036388">
    <property type="entry name" value="WH-like_DNA-bd_sf"/>
</dbReference>
<accession>A0AA41QRF0</accession>